<accession>A0A8F9TXF2</accession>
<sequence length="245" mass="27474">MTATFCVPAAQAADTSNPPPAELPQLDGVLHVGKVAYALFKGFDQTGHKWAVVGDDVGDFHVEKIHGVTVEVQGPDKKRSELIVTGWQSLERRQKTPEQSEAWINSAENPMLWHPVALPVQLQVRLADLNAEEKYDIQQWYLDYGWRMSVVIDATGYWDIGFEPAYGDARANRLNTQIARFRVSLNPEQARTYTEITKAVSYDEYNATREQRAQRMAAFIASLSPAQRRAFEALQAVDGGPIAKR</sequence>
<dbReference type="AlphaFoldDB" id="A0A8F9TXF2"/>
<dbReference type="EMBL" id="CP080507">
    <property type="protein sequence ID" value="QYM79307.1"/>
    <property type="molecule type" value="Genomic_DNA"/>
</dbReference>
<organism evidence="1 2">
    <name type="scientific">Horticoccus luteus</name>
    <dbReference type="NCBI Taxonomy" id="2862869"/>
    <lineage>
        <taxon>Bacteria</taxon>
        <taxon>Pseudomonadati</taxon>
        <taxon>Verrucomicrobiota</taxon>
        <taxon>Opitutia</taxon>
        <taxon>Opitutales</taxon>
        <taxon>Opitutaceae</taxon>
        <taxon>Horticoccus</taxon>
    </lineage>
</organism>
<evidence type="ECO:0000313" key="1">
    <source>
        <dbReference type="EMBL" id="QYM79307.1"/>
    </source>
</evidence>
<reference evidence="1" key="1">
    <citation type="submission" date="2021-08" db="EMBL/GenBank/DDBJ databases">
        <title>Genome of a novel bacterium of the phylum Verrucomicrobia, Oleiharenicola sp. KSB-15.</title>
        <authorList>
            <person name="Chung J.-H."/>
            <person name="Ahn J.-H."/>
            <person name="Yoon Y."/>
            <person name="Kim D.-Y."/>
            <person name="An S.-H."/>
            <person name="Park I."/>
            <person name="Yeon J."/>
        </authorList>
    </citation>
    <scope>NUCLEOTIDE SEQUENCE</scope>
    <source>
        <strain evidence="1">KSB-15</strain>
    </source>
</reference>
<gene>
    <name evidence="1" type="ORF">K0B96_01425</name>
</gene>
<dbReference type="KEGG" id="ole:K0B96_01425"/>
<protein>
    <submittedName>
        <fullName evidence="1">Uncharacterized protein</fullName>
    </submittedName>
</protein>
<evidence type="ECO:0000313" key="2">
    <source>
        <dbReference type="Proteomes" id="UP000825051"/>
    </source>
</evidence>
<dbReference type="Proteomes" id="UP000825051">
    <property type="component" value="Chromosome"/>
</dbReference>
<name>A0A8F9TXF2_9BACT</name>
<keyword evidence="2" id="KW-1185">Reference proteome</keyword>
<dbReference type="RefSeq" id="WP_220162993.1">
    <property type="nucleotide sequence ID" value="NZ_CP080507.1"/>
</dbReference>
<proteinExistence type="predicted"/>